<dbReference type="RefSeq" id="WP_013809652.1">
    <property type="nucleotide sequence ID" value="NC_015565.1"/>
</dbReference>
<name>F6B7D5_DESCC</name>
<dbReference type="InterPro" id="IPR032599">
    <property type="entry name" value="YcdB/YcdC_rep_domain"/>
</dbReference>
<sequence precursor="true">MRKKICGSLVTGCLVTGLILSPAAYADVQKTILPKPPVAINGDVTKAKIPLDKAVQMAKDVFNIGNDYDRFESGFNTFDGRTEWQLNWNRTKEPGGSISVRINAMTGDIVGMDRWESPPPGQQYTGLPKYSYDEGAKLAREWAQKLLPAYLTQTRPGPQPDQPFYGFGQRGPAEYYYVFQRVVNNVVYPENNIIVRINGDTGQLLSINLNWRENVTFPSTAGMISMDQARQVFKENVEQVYFRPSIYGAKDVPIKLVYWVKKGPDLFIDALTGQVIDNGYGYEMGKGGGAEAAGGRKQKQDLTPVEQSEVDKLKNLMSAEKALEQAQRIIAIPPGFKQTESTLTQDYQFPDTKLWRFHWSAQDNTKELNVEIDAASGELVSYNNWDEMRYKQPSDQEPKFTLEQARQIAEQFIKKQQTQRFKEVKLGDSRVGDIIPLKGKMVPRSYNFTFVRLVNSIPFPNNGFNVQVDPYTGEVTSYRMTWWKLNFPSPAGVIDRDKAASLLLADGGLDLSYVNIYQKGPREPRMHLVYRLKDQTSFMLDARTGQRLNYNGEPIPPKSNNDISDIAGHPAENDIRLLMKANIIKSKDGKFYPDKNITKREALELLVASRGWYMDSSTMDDNKIVNAAINLGIIDSQAARGLDDELTRLQFAKLLINTLDYDGVAKLKDLYQLKIKDANQIPDELKGYVALSLGLGLQTGNQGWFLPNEKIPRGYAAASIVRLLKVQK</sequence>
<dbReference type="Pfam" id="PF16244">
    <property type="entry name" value="DUF4901"/>
    <property type="match status" value="2"/>
</dbReference>
<evidence type="ECO:0000256" key="1">
    <source>
        <dbReference type="ARBA" id="ARBA00022737"/>
    </source>
</evidence>
<dbReference type="InterPro" id="IPR001119">
    <property type="entry name" value="SLH_dom"/>
</dbReference>
<feature type="signal peptide" evidence="2">
    <location>
        <begin position="1"/>
        <end position="26"/>
    </location>
</feature>
<protein>
    <submittedName>
        <fullName evidence="4">Propeptide PepSY amd peptidase M4</fullName>
    </submittedName>
</protein>
<keyword evidence="1" id="KW-0677">Repeat</keyword>
<evidence type="ECO:0000313" key="4">
    <source>
        <dbReference type="EMBL" id="AEF93385.1"/>
    </source>
</evidence>
<dbReference type="STRING" id="868595.Desca_0492"/>
<dbReference type="HOGENOM" id="CLU_019560_0_0_9"/>
<dbReference type="PROSITE" id="PS51272">
    <property type="entry name" value="SLH"/>
    <property type="match status" value="2"/>
</dbReference>
<accession>F6B7D5</accession>
<organism evidence="4 5">
    <name type="scientific">Desulfotomaculum nigrificans (strain DSM 14880 / VKM B-2319 / CO-1-SRB)</name>
    <name type="common">Desulfotomaculum carboxydivorans</name>
    <dbReference type="NCBI Taxonomy" id="868595"/>
    <lineage>
        <taxon>Bacteria</taxon>
        <taxon>Bacillati</taxon>
        <taxon>Bacillota</taxon>
        <taxon>Clostridia</taxon>
        <taxon>Eubacteriales</taxon>
        <taxon>Desulfotomaculaceae</taxon>
        <taxon>Desulfotomaculum</taxon>
    </lineage>
</organism>
<feature type="domain" description="SLH" evidence="3">
    <location>
        <begin position="558"/>
        <end position="620"/>
    </location>
</feature>
<dbReference type="EMBL" id="CP002736">
    <property type="protein sequence ID" value="AEF93385.1"/>
    <property type="molecule type" value="Genomic_DNA"/>
</dbReference>
<evidence type="ECO:0000259" key="3">
    <source>
        <dbReference type="PROSITE" id="PS51272"/>
    </source>
</evidence>
<dbReference type="KEGG" id="dca:Desca_0492"/>
<reference evidence="4 5" key="1">
    <citation type="submission" date="2011-05" db="EMBL/GenBank/DDBJ databases">
        <title>Complete sequence of Desulfotomaculum carboxydivorans CO-1-SRB.</title>
        <authorList>
            <consortium name="US DOE Joint Genome Institute"/>
            <person name="Lucas S."/>
            <person name="Han J."/>
            <person name="Lapidus A."/>
            <person name="Cheng J.-F."/>
            <person name="Goodwin L."/>
            <person name="Pitluck S."/>
            <person name="Peters L."/>
            <person name="Mikhailova N."/>
            <person name="Lu M."/>
            <person name="Han C."/>
            <person name="Tapia R."/>
            <person name="Land M."/>
            <person name="Hauser L."/>
            <person name="Kyrpides N."/>
            <person name="Ivanova N."/>
            <person name="Pagani I."/>
            <person name="Stams A."/>
            <person name="Plugge C."/>
            <person name="Muyzer G."/>
            <person name="Kuever J."/>
            <person name="Parshina S."/>
            <person name="Ivanova A."/>
            <person name="Nazina T."/>
            <person name="Woyke T."/>
        </authorList>
    </citation>
    <scope>NUCLEOTIDE SEQUENCE [LARGE SCALE GENOMIC DNA]</scope>
    <source>
        <strain evidence="5">DSM 14880 / VKM B-2319 / CO-1-SRB</strain>
    </source>
</reference>
<dbReference type="eggNOG" id="ENOG502ZA5A">
    <property type="taxonomic scope" value="Bacteria"/>
</dbReference>
<keyword evidence="2" id="KW-0732">Signal</keyword>
<dbReference type="Pfam" id="PF00395">
    <property type="entry name" value="SLH"/>
    <property type="match status" value="1"/>
</dbReference>
<dbReference type="AlphaFoldDB" id="F6B7D5"/>
<feature type="chain" id="PRO_5003331911" evidence="2">
    <location>
        <begin position="27"/>
        <end position="728"/>
    </location>
</feature>
<gene>
    <name evidence="4" type="ordered locus">Desca_0492</name>
</gene>
<evidence type="ECO:0000256" key="2">
    <source>
        <dbReference type="SAM" id="SignalP"/>
    </source>
</evidence>
<proteinExistence type="predicted"/>
<keyword evidence="5" id="KW-1185">Reference proteome</keyword>
<evidence type="ECO:0000313" key="5">
    <source>
        <dbReference type="Proteomes" id="UP000009226"/>
    </source>
</evidence>
<dbReference type="Proteomes" id="UP000009226">
    <property type="component" value="Chromosome"/>
</dbReference>
<feature type="domain" description="SLH" evidence="3">
    <location>
        <begin position="672"/>
        <end position="728"/>
    </location>
</feature>